<comment type="caution">
    <text evidence="4">The sequence shown here is derived from an EMBL/GenBank/DDBJ whole genome shotgun (WGS) entry which is preliminary data.</text>
</comment>
<keyword evidence="5" id="KW-1185">Reference proteome</keyword>
<dbReference type="PANTHER" id="PTHR35546">
    <property type="entry name" value="F-BOX PROTEIN INTERACTION DOMAIN PROTEIN-RELATED"/>
    <property type="match status" value="1"/>
</dbReference>
<organism evidence="4 5">
    <name type="scientific">Turnera subulata</name>
    <dbReference type="NCBI Taxonomy" id="218843"/>
    <lineage>
        <taxon>Eukaryota</taxon>
        <taxon>Viridiplantae</taxon>
        <taxon>Streptophyta</taxon>
        <taxon>Embryophyta</taxon>
        <taxon>Tracheophyta</taxon>
        <taxon>Spermatophyta</taxon>
        <taxon>Magnoliopsida</taxon>
        <taxon>eudicotyledons</taxon>
        <taxon>Gunneridae</taxon>
        <taxon>Pentapetalae</taxon>
        <taxon>rosids</taxon>
        <taxon>fabids</taxon>
        <taxon>Malpighiales</taxon>
        <taxon>Passifloraceae</taxon>
        <taxon>Turnera</taxon>
    </lineage>
</organism>
<accession>A0A9Q0FCP6</accession>
<evidence type="ECO:0000259" key="3">
    <source>
        <dbReference type="Pfam" id="PF24750"/>
    </source>
</evidence>
<evidence type="ECO:0008006" key="6">
    <source>
        <dbReference type="Google" id="ProtNLM"/>
    </source>
</evidence>
<dbReference type="SUPFAM" id="SSF81383">
    <property type="entry name" value="F-box domain"/>
    <property type="match status" value="1"/>
</dbReference>
<dbReference type="InterPro" id="IPR001810">
    <property type="entry name" value="F-box_dom"/>
</dbReference>
<dbReference type="PANTHER" id="PTHR35546:SF128">
    <property type="entry name" value="F-BOX ASSOCIATED DOMAIN-CONTAINING PROTEIN"/>
    <property type="match status" value="1"/>
</dbReference>
<dbReference type="Proteomes" id="UP001141552">
    <property type="component" value="Unassembled WGS sequence"/>
</dbReference>
<evidence type="ECO:0000313" key="5">
    <source>
        <dbReference type="Proteomes" id="UP001141552"/>
    </source>
</evidence>
<dbReference type="Gene3D" id="1.20.1280.50">
    <property type="match status" value="1"/>
</dbReference>
<feature type="region of interest" description="Disordered" evidence="1">
    <location>
        <begin position="15"/>
        <end position="37"/>
    </location>
</feature>
<dbReference type="InterPro" id="IPR055290">
    <property type="entry name" value="At3g26010-like"/>
</dbReference>
<protein>
    <recommendedName>
        <fullName evidence="6">F-box domain-containing protein</fullName>
    </recommendedName>
</protein>
<dbReference type="InterPro" id="IPR056592">
    <property type="entry name" value="Beta-prop_At3g26010-like"/>
</dbReference>
<dbReference type="OrthoDB" id="813179at2759"/>
<reference evidence="4" key="2">
    <citation type="journal article" date="2023" name="Plants (Basel)">
        <title>Annotation of the Turnera subulata (Passifloraceae) Draft Genome Reveals the S-Locus Evolved after the Divergence of Turneroideae from Passifloroideae in a Stepwise Manner.</title>
        <authorList>
            <person name="Henning P.M."/>
            <person name="Roalson E.H."/>
            <person name="Mir W."/>
            <person name="McCubbin A.G."/>
            <person name="Shore J.S."/>
        </authorList>
    </citation>
    <scope>NUCLEOTIDE SEQUENCE</scope>
    <source>
        <strain evidence="4">F60SS</strain>
    </source>
</reference>
<gene>
    <name evidence="4" type="ORF">Tsubulata_004406</name>
</gene>
<dbReference type="Pfam" id="PF12937">
    <property type="entry name" value="F-box-like"/>
    <property type="match status" value="1"/>
</dbReference>
<dbReference type="EMBL" id="JAKUCV010006000">
    <property type="protein sequence ID" value="KAJ4829068.1"/>
    <property type="molecule type" value="Genomic_DNA"/>
</dbReference>
<reference evidence="4" key="1">
    <citation type="submission" date="2022-02" db="EMBL/GenBank/DDBJ databases">
        <authorList>
            <person name="Henning P.M."/>
            <person name="McCubbin A.G."/>
            <person name="Shore J.S."/>
        </authorList>
    </citation>
    <scope>NUCLEOTIDE SEQUENCE</scope>
    <source>
        <strain evidence="4">F60SS</strain>
        <tissue evidence="4">Leaves</tissue>
    </source>
</reference>
<evidence type="ECO:0000259" key="2">
    <source>
        <dbReference type="Pfam" id="PF12937"/>
    </source>
</evidence>
<feature type="domain" description="F-box protein At3g26010-like beta-propeller" evidence="3">
    <location>
        <begin position="177"/>
        <end position="454"/>
    </location>
</feature>
<dbReference type="InterPro" id="IPR036047">
    <property type="entry name" value="F-box-like_dom_sf"/>
</dbReference>
<name>A0A9Q0FCP6_9ROSI</name>
<sequence>MNKRHKRGLQILCSSSSSESIPPPPSTIQSSISSLFPPPSSDLSDFTVEDYMLMEVFCRLPSIQSLVQCMCVCKSWYRIISTHFFVRQFITHHINLNLNLNLNINTKQEDEDDIVLATRYRNNPFNFIFGYIISERPISTDQPREPRSSFYRLTYHYKYVLPNKYLPFFQNKLGFDFSSYISAGKKDDDFEILAAFNDLVLCRIRNPDNGVPDLYLCNLLTKQWIALPSPRVGGINAGFVCEPHCVNDTTRGGGGGGAYTLNYQYRYRVVFVGMPLDRSAKLCVDIYSSETGKWCIFPLADVLHPGSRLGCGSNVVTWKGKLHWYRGEDIVAFDPFDTHNTCFIQIPPDIRNTPPGVKYFHNSLSVCLGFLRFMKIHYRKPSSCTLMVWELKACKSGKWSLEHNVNLTSLMKLPENFAPLGLTSHPTDPNIIYFKDDRDIICCNLKTGDWKSVAKTPSNVSYDAVRLLPVVLPLWPTPILPVPS</sequence>
<evidence type="ECO:0000256" key="1">
    <source>
        <dbReference type="SAM" id="MobiDB-lite"/>
    </source>
</evidence>
<dbReference type="Pfam" id="PF24750">
    <property type="entry name" value="b-prop_At3g26010-like"/>
    <property type="match status" value="1"/>
</dbReference>
<dbReference type="AlphaFoldDB" id="A0A9Q0FCP6"/>
<feature type="domain" description="F-box" evidence="2">
    <location>
        <begin position="53"/>
        <end position="85"/>
    </location>
</feature>
<feature type="compositionally biased region" description="Low complexity" evidence="1">
    <location>
        <begin position="27"/>
        <end position="37"/>
    </location>
</feature>
<proteinExistence type="predicted"/>
<evidence type="ECO:0000313" key="4">
    <source>
        <dbReference type="EMBL" id="KAJ4829068.1"/>
    </source>
</evidence>